<protein>
    <recommendedName>
        <fullName evidence="5">Zn(2)-C6 fungal-type domain-containing protein</fullName>
    </recommendedName>
</protein>
<dbReference type="PANTHER" id="PTHR31001">
    <property type="entry name" value="UNCHARACTERIZED TRANSCRIPTIONAL REGULATORY PROTEIN"/>
    <property type="match status" value="1"/>
</dbReference>
<dbReference type="AlphaFoldDB" id="A0A0L6VCB2"/>
<dbReference type="InterPro" id="IPR007219">
    <property type="entry name" value="XnlR_reg_dom"/>
</dbReference>
<dbReference type="Pfam" id="PF00172">
    <property type="entry name" value="Zn_clus"/>
    <property type="match status" value="1"/>
</dbReference>
<feature type="compositionally biased region" description="Low complexity" evidence="4">
    <location>
        <begin position="972"/>
        <end position="982"/>
    </location>
</feature>
<evidence type="ECO:0000256" key="2">
    <source>
        <dbReference type="ARBA" id="ARBA00022723"/>
    </source>
</evidence>
<organism evidence="6 7">
    <name type="scientific">Puccinia sorghi</name>
    <dbReference type="NCBI Taxonomy" id="27349"/>
    <lineage>
        <taxon>Eukaryota</taxon>
        <taxon>Fungi</taxon>
        <taxon>Dikarya</taxon>
        <taxon>Basidiomycota</taxon>
        <taxon>Pucciniomycotina</taxon>
        <taxon>Pucciniomycetes</taxon>
        <taxon>Pucciniales</taxon>
        <taxon>Pucciniaceae</taxon>
        <taxon>Puccinia</taxon>
    </lineage>
</organism>
<name>A0A0L6VCB2_9BASI</name>
<keyword evidence="7" id="KW-1185">Reference proteome</keyword>
<dbReference type="PROSITE" id="PS50048">
    <property type="entry name" value="ZN2_CY6_FUNGAL_2"/>
    <property type="match status" value="1"/>
</dbReference>
<feature type="compositionally biased region" description="Low complexity" evidence="4">
    <location>
        <begin position="938"/>
        <end position="961"/>
    </location>
</feature>
<dbReference type="VEuPathDB" id="FungiDB:VP01_194g2"/>
<feature type="domain" description="Zn(2)-C6 fungal-type" evidence="5">
    <location>
        <begin position="69"/>
        <end position="100"/>
    </location>
</feature>
<evidence type="ECO:0000259" key="5">
    <source>
        <dbReference type="PROSITE" id="PS50048"/>
    </source>
</evidence>
<dbReference type="Proteomes" id="UP000037035">
    <property type="component" value="Unassembled WGS sequence"/>
</dbReference>
<dbReference type="Pfam" id="PF04082">
    <property type="entry name" value="Fungal_trans"/>
    <property type="match status" value="1"/>
</dbReference>
<dbReference type="InterPro" id="IPR001138">
    <property type="entry name" value="Zn2Cys6_DnaBD"/>
</dbReference>
<dbReference type="CDD" id="cd12148">
    <property type="entry name" value="fungal_TF_MHR"/>
    <property type="match status" value="1"/>
</dbReference>
<sequence length="982" mass="110378">MTYQTSFGHFFYNPRQRSTQRRSENHAEGTCQTKTNQEANTTDVCTGEQQWNPSTSLYHIILPSHPSFSSSQCRKRKQKCDSLKPCAVCKLRGEADLCDYSGAQPTRVLDEEDEATNQVSAEELKVLRQQVDDLEHAVTLVVNCPPGGTSPDLPTTDITHRLAIDMDELNLSNILSSFLMCRIVSSEFTQEFPIIQKVRRQCQLDQNLPPASNTNLYAASGLSTYFSTKLNNNHYMELMDRLPSQQQSTVLLVTYMKEYEWFHSCFNAAAYTNALENLYVHSTSGSEIEKDLQARFITMATSFAIARSAIVKLSSQSSLELNLPTEPSDRLELSKKWLDMSLACLKCADFEVNPQLESICCLIILLEATWFDGIVGGIEDLSLLSDLKSKAIRLAFDLSLHRDPSHRDPTGTIHVNPMIARERRMVWWALLSIDNLYSGLTGRMSSIIGLEAVDVFLPALSTTAYPEEAHEGCEQGCKTSTPATGIKPRMLIAYVGHEICRLPLQRTPLPTINDIHQAHRDLVSLEVHLPESHKLHTVNHSIDRSRLPRCSKARRDAIYFYMRYHYLFVKLHSPLHFIKKGQDIPGFETKHPYHRSAVVDHSLLLLELRSIGNFSPDYIYANSMLIEASFSLALDYLYDPKSEVSNVIKVELQSYCKFLQSSQVWFMQRGLNILQCLMATWGSPPPNGMISWFSVNKPTLSPCNWIQGSYPQQPEVTSATGEAQNQLEQLPQAEPPPATMFDSPDHLPSGPQALNHASWPLQGTMMGSHSPPGPLPAQSMSSHYQQPQNHAQLADYNACMTENSKDFAPFNQPAHAHTLVHPDAFHQFSILPSSARATGHYENSNSHDASQRANTRVGPEKGMNMDQFLTGVHAPPPPGSSSSGGPNRSENSHPAHSHHPHSLPAQLHPTGNHPIHNHHQLSPNLHYHPSLHHHHHNNNLQQAPLNHFPSAHHLPPQNLQHHSQHPQHPHHQQQYSPTHTKW</sequence>
<dbReference type="GO" id="GO:0000981">
    <property type="term" value="F:DNA-binding transcription factor activity, RNA polymerase II-specific"/>
    <property type="evidence" value="ECO:0007669"/>
    <property type="project" value="InterPro"/>
</dbReference>
<keyword evidence="2" id="KW-0479">Metal-binding</keyword>
<evidence type="ECO:0000313" key="6">
    <source>
        <dbReference type="EMBL" id="KNZ58334.1"/>
    </source>
</evidence>
<comment type="caution">
    <text evidence="6">The sequence shown here is derived from an EMBL/GenBank/DDBJ whole genome shotgun (WGS) entry which is preliminary data.</text>
</comment>
<dbReference type="InterPro" id="IPR036864">
    <property type="entry name" value="Zn2-C6_fun-type_DNA-bd_sf"/>
</dbReference>
<feature type="compositionally biased region" description="Polar residues" evidence="4">
    <location>
        <begin position="837"/>
        <end position="854"/>
    </location>
</feature>
<comment type="subcellular location">
    <subcellularLocation>
        <location evidence="1">Nucleus</location>
    </subcellularLocation>
</comment>
<dbReference type="Gene3D" id="4.10.240.10">
    <property type="entry name" value="Zn(2)-C6 fungal-type DNA-binding domain"/>
    <property type="match status" value="1"/>
</dbReference>
<gene>
    <name evidence="6" type="ORF">VP01_194g2</name>
</gene>
<evidence type="ECO:0000256" key="3">
    <source>
        <dbReference type="ARBA" id="ARBA00023242"/>
    </source>
</evidence>
<evidence type="ECO:0000256" key="1">
    <source>
        <dbReference type="ARBA" id="ARBA00004123"/>
    </source>
</evidence>
<feature type="region of interest" description="Disordered" evidence="4">
    <location>
        <begin position="837"/>
        <end position="982"/>
    </location>
</feature>
<proteinExistence type="predicted"/>
<evidence type="ECO:0000256" key="4">
    <source>
        <dbReference type="SAM" id="MobiDB-lite"/>
    </source>
</evidence>
<dbReference type="OrthoDB" id="3362851at2759"/>
<dbReference type="GO" id="GO:0005634">
    <property type="term" value="C:nucleus"/>
    <property type="evidence" value="ECO:0007669"/>
    <property type="project" value="UniProtKB-SubCell"/>
</dbReference>
<keyword evidence="3" id="KW-0539">Nucleus</keyword>
<feature type="compositionally biased region" description="Basic residues" evidence="4">
    <location>
        <begin position="962"/>
        <end position="971"/>
    </location>
</feature>
<dbReference type="GO" id="GO:0006351">
    <property type="term" value="P:DNA-templated transcription"/>
    <property type="evidence" value="ECO:0007669"/>
    <property type="project" value="InterPro"/>
</dbReference>
<dbReference type="InterPro" id="IPR050613">
    <property type="entry name" value="Sec_Metabolite_Reg"/>
</dbReference>
<dbReference type="EMBL" id="LAVV01006781">
    <property type="protein sequence ID" value="KNZ58334.1"/>
    <property type="molecule type" value="Genomic_DNA"/>
</dbReference>
<dbReference type="GO" id="GO:0003677">
    <property type="term" value="F:DNA binding"/>
    <property type="evidence" value="ECO:0007669"/>
    <property type="project" value="InterPro"/>
</dbReference>
<dbReference type="STRING" id="27349.A0A0L6VCB2"/>
<reference evidence="6 7" key="1">
    <citation type="submission" date="2015-08" db="EMBL/GenBank/DDBJ databases">
        <title>Next Generation Sequencing and Analysis of the Genome of Puccinia sorghi L Schw, the Causal Agent of Maize Common Rust.</title>
        <authorList>
            <person name="Rochi L."/>
            <person name="Burguener G."/>
            <person name="Darino M."/>
            <person name="Turjanski A."/>
            <person name="Kreff E."/>
            <person name="Dieguez M.J."/>
            <person name="Sacco F."/>
        </authorList>
    </citation>
    <scope>NUCLEOTIDE SEQUENCE [LARGE SCALE GENOMIC DNA]</scope>
    <source>
        <strain evidence="6 7">RO10H11247</strain>
    </source>
</reference>
<evidence type="ECO:0000313" key="7">
    <source>
        <dbReference type="Proteomes" id="UP000037035"/>
    </source>
</evidence>
<dbReference type="CDD" id="cd00067">
    <property type="entry name" value="GAL4"/>
    <property type="match status" value="1"/>
</dbReference>
<dbReference type="PANTHER" id="PTHR31001:SF89">
    <property type="entry name" value="ZN(2)-C6 FUNGAL-TYPE DOMAIN-CONTAINING PROTEIN"/>
    <property type="match status" value="1"/>
</dbReference>
<accession>A0A0L6VCB2</accession>
<dbReference type="GO" id="GO:0008270">
    <property type="term" value="F:zinc ion binding"/>
    <property type="evidence" value="ECO:0007669"/>
    <property type="project" value="InterPro"/>
</dbReference>